<keyword evidence="4 10" id="KW-0547">Nucleotide-binding</keyword>
<gene>
    <name evidence="14" type="ORF">M9Y10_041750</name>
</gene>
<dbReference type="Gene3D" id="2.20.28.10">
    <property type="match status" value="1"/>
</dbReference>
<evidence type="ECO:0000256" key="12">
    <source>
        <dbReference type="SAM" id="MobiDB-lite"/>
    </source>
</evidence>
<dbReference type="InterPro" id="IPR027925">
    <property type="entry name" value="MCM_N"/>
</dbReference>
<evidence type="ECO:0000256" key="6">
    <source>
        <dbReference type="ARBA" id="ARBA00022806"/>
    </source>
</evidence>
<dbReference type="PROSITE" id="PS00847">
    <property type="entry name" value="MCM_1"/>
    <property type="match status" value="1"/>
</dbReference>
<dbReference type="PROSITE" id="PS50051">
    <property type="entry name" value="MCM_2"/>
    <property type="match status" value="1"/>
</dbReference>
<evidence type="ECO:0000256" key="11">
    <source>
        <dbReference type="RuleBase" id="RU368062"/>
    </source>
</evidence>
<dbReference type="Pfam" id="PF17855">
    <property type="entry name" value="MCM_lid"/>
    <property type="match status" value="1"/>
</dbReference>
<protein>
    <recommendedName>
        <fullName evidence="11">DNA replication licensing factor MCM4</fullName>
        <ecNumber evidence="11">3.6.4.12</ecNumber>
    </recommendedName>
</protein>
<dbReference type="PRINTS" id="PR01657">
    <property type="entry name" value="MCMFAMILY"/>
</dbReference>
<keyword evidence="8 10" id="KW-0238">DNA-binding</keyword>
<keyword evidence="5 11" id="KW-0378">Hydrolase</keyword>
<feature type="domain" description="MCM C-terminal AAA(+) ATPase" evidence="13">
    <location>
        <begin position="374"/>
        <end position="576"/>
    </location>
</feature>
<keyword evidence="15" id="KW-1185">Reference proteome</keyword>
<evidence type="ECO:0000313" key="15">
    <source>
        <dbReference type="Proteomes" id="UP001470230"/>
    </source>
</evidence>
<dbReference type="Pfam" id="PF14551">
    <property type="entry name" value="MCM_N"/>
    <property type="match status" value="1"/>
</dbReference>
<dbReference type="InterPro" id="IPR036388">
    <property type="entry name" value="WH-like_DNA-bd_sf"/>
</dbReference>
<dbReference type="PANTHER" id="PTHR11630">
    <property type="entry name" value="DNA REPLICATION LICENSING FACTOR MCM FAMILY MEMBER"/>
    <property type="match status" value="1"/>
</dbReference>
<evidence type="ECO:0000256" key="2">
    <source>
        <dbReference type="ARBA" id="ARBA00008010"/>
    </source>
</evidence>
<reference evidence="14 15" key="1">
    <citation type="submission" date="2024-04" db="EMBL/GenBank/DDBJ databases">
        <title>Tritrichomonas musculus Genome.</title>
        <authorList>
            <person name="Alves-Ferreira E."/>
            <person name="Grigg M."/>
            <person name="Lorenzi H."/>
            <person name="Galac M."/>
        </authorList>
    </citation>
    <scope>NUCLEOTIDE SEQUENCE [LARGE SCALE GENOMIC DNA]</scope>
    <source>
        <strain evidence="14 15">EAF2021</strain>
    </source>
</reference>
<evidence type="ECO:0000256" key="3">
    <source>
        <dbReference type="ARBA" id="ARBA00022705"/>
    </source>
</evidence>
<dbReference type="InterPro" id="IPR008047">
    <property type="entry name" value="MCM_4"/>
</dbReference>
<dbReference type="InterPro" id="IPR012340">
    <property type="entry name" value="NA-bd_OB-fold"/>
</dbReference>
<dbReference type="SUPFAM" id="SSF50249">
    <property type="entry name" value="Nucleic acid-binding proteins"/>
    <property type="match status" value="1"/>
</dbReference>
<dbReference type="Gene3D" id="1.10.10.10">
    <property type="entry name" value="Winged helix-like DNA-binding domain superfamily/Winged helix DNA-binding domain"/>
    <property type="match status" value="1"/>
</dbReference>
<dbReference type="InterPro" id="IPR033762">
    <property type="entry name" value="MCM_OB"/>
</dbReference>
<dbReference type="InterPro" id="IPR041562">
    <property type="entry name" value="MCM_lid"/>
</dbReference>
<keyword evidence="9 11" id="KW-0539">Nucleus</keyword>
<evidence type="ECO:0000256" key="5">
    <source>
        <dbReference type="ARBA" id="ARBA00022801"/>
    </source>
</evidence>
<dbReference type="Gene3D" id="3.30.1640.10">
    <property type="entry name" value="mini-chromosome maintenance (MCM) complex, chain A, domain 1"/>
    <property type="match status" value="1"/>
</dbReference>
<organism evidence="14 15">
    <name type="scientific">Tritrichomonas musculus</name>
    <dbReference type="NCBI Taxonomy" id="1915356"/>
    <lineage>
        <taxon>Eukaryota</taxon>
        <taxon>Metamonada</taxon>
        <taxon>Parabasalia</taxon>
        <taxon>Tritrichomonadida</taxon>
        <taxon>Tritrichomonadidae</taxon>
        <taxon>Tritrichomonas</taxon>
    </lineage>
</organism>
<comment type="function">
    <text evidence="11">Acts as component of the MCM2-7 complex (MCM complex) which is the replicative helicase essential for 'once per cell cycle' DNA replication initiation and elongation in eukaryotic cells. The active ATPase sites in the MCM2-7 ring are formed through the interaction surfaces of two neighboring subunits such that a critical structure of a conserved arginine finger motif is provided in trans relative to the ATP-binding site of the Walker A box of the adjacent subunit. The six ATPase active sites, however, are likely to contribute differentially to the complex helicase activity.</text>
</comment>
<dbReference type="Pfam" id="PF17207">
    <property type="entry name" value="MCM_OB"/>
    <property type="match status" value="1"/>
</dbReference>
<dbReference type="SMART" id="SM00350">
    <property type="entry name" value="MCM"/>
    <property type="match status" value="1"/>
</dbReference>
<keyword evidence="7 10" id="KW-0067">ATP-binding</keyword>
<evidence type="ECO:0000256" key="4">
    <source>
        <dbReference type="ARBA" id="ARBA00022741"/>
    </source>
</evidence>
<dbReference type="InterPro" id="IPR031327">
    <property type="entry name" value="MCM"/>
</dbReference>
<keyword evidence="6 11" id="KW-0347">Helicase</keyword>
<keyword evidence="3 11" id="KW-0235">DNA replication</keyword>
<dbReference type="Proteomes" id="UP001470230">
    <property type="component" value="Unassembled WGS sequence"/>
</dbReference>
<evidence type="ECO:0000256" key="8">
    <source>
        <dbReference type="ARBA" id="ARBA00023125"/>
    </source>
</evidence>
<comment type="caution">
    <text evidence="14">The sequence shown here is derived from an EMBL/GenBank/DDBJ whole genome shotgun (WGS) entry which is preliminary data.</text>
</comment>
<comment type="subunit">
    <text evidence="11">Component of the MCM2-7 complex.</text>
</comment>
<dbReference type="EMBL" id="JAPFFF010000007">
    <property type="protein sequence ID" value="KAK8886288.1"/>
    <property type="molecule type" value="Genomic_DNA"/>
</dbReference>
<comment type="similarity">
    <text evidence="2 10">Belongs to the MCM family.</text>
</comment>
<proteinExistence type="inferred from homology"/>
<dbReference type="Pfam" id="PF00493">
    <property type="entry name" value="MCM"/>
    <property type="match status" value="1"/>
</dbReference>
<evidence type="ECO:0000256" key="7">
    <source>
        <dbReference type="ARBA" id="ARBA00022840"/>
    </source>
</evidence>
<evidence type="ECO:0000256" key="1">
    <source>
        <dbReference type="ARBA" id="ARBA00004123"/>
    </source>
</evidence>
<feature type="region of interest" description="Disordered" evidence="12">
    <location>
        <begin position="1"/>
        <end position="27"/>
    </location>
</feature>
<evidence type="ECO:0000256" key="10">
    <source>
        <dbReference type="RuleBase" id="RU004070"/>
    </source>
</evidence>
<dbReference type="PRINTS" id="PR01660">
    <property type="entry name" value="MCMPROTEIN4"/>
</dbReference>
<dbReference type="Gene3D" id="2.40.50.140">
    <property type="entry name" value="Nucleic acid-binding proteins"/>
    <property type="match status" value="1"/>
</dbReference>
<sequence length="779" mass="86954">MSDSNIDNLDSQSQSQSQTQDSQQSQIKIQDEFNTNDASYHSLNSADSLNSSFLHDPESYTSHTLAYGTNVNITAASNKLRQFLQSFELEDNENDDGETKALYLHKIKQMPDADNYYLNIDMHHLYQYDKNLYKQVIDFPLEMVQLADTIVKELFQTLFPNYVDDIHRVQTRMFNLMETTTIRDLQPADIDKLVSVRGMVTRTSSVIPDLTEAALRCRQCNHIEMVPVTHGSVVDPGKCVACGGTNTYDIDHALGRFTDRQHMKIQESPESIPQGETPQSIAAICFEDLVDYARPGDRVEITGIWKAVPSRINPRVRTLNAVYRTYIDVIHIRKSFTTQIDNEERQRFDETANIKETEEKRRRMAEELSNDPNIYDKLIQSFAPSIWGMENVKKGLLCLLFGGSTNSRGTRGDINIILVGDPATAKSQLIQYTHKVSPRGLYTSGKGSSAVGLTASVVRDSETGEFVLESGALVLSDRGVCCIDEFDKMNDSARAVLHEVMEQQTVSVAKAGIVCTLNARAAIVACANPRDSQYNPKLSVIENIQLPPTLLSRFDLVYLILDRIDEAHDMQLARHIVSLYTSSSDIDSEIPINQLTEYIAYAKEHCNPSFTDESQKILVDGYTEMRLLGGRNVVSATPRQLESCIRIAEANAKMRLSPYVEKQDAEEALRLLKEALHQAATDPQTGLIDIDNLATGTSAEKRQKIARISKEIVTMLQAVSDLSLSFNAIASNIRAAMGTNVTDSEISDALFALEADSQVFLVVEGSKPTKATLYQSGRR</sequence>
<evidence type="ECO:0000259" key="13">
    <source>
        <dbReference type="PROSITE" id="PS50051"/>
    </source>
</evidence>
<name>A0ABR2K5Y5_9EUKA</name>
<comment type="subcellular location">
    <subcellularLocation>
        <location evidence="1">Nucleus</location>
    </subcellularLocation>
</comment>
<dbReference type="PANTHER" id="PTHR11630:SF66">
    <property type="entry name" value="DNA REPLICATION LICENSING FACTOR MCM4"/>
    <property type="match status" value="1"/>
</dbReference>
<dbReference type="InterPro" id="IPR018525">
    <property type="entry name" value="MCM_CS"/>
</dbReference>
<dbReference type="Gene3D" id="3.40.50.300">
    <property type="entry name" value="P-loop containing nucleotide triphosphate hydrolases"/>
    <property type="match status" value="1"/>
</dbReference>
<evidence type="ECO:0000256" key="9">
    <source>
        <dbReference type="ARBA" id="ARBA00023242"/>
    </source>
</evidence>
<dbReference type="SUPFAM" id="SSF52540">
    <property type="entry name" value="P-loop containing nucleoside triphosphate hydrolases"/>
    <property type="match status" value="1"/>
</dbReference>
<evidence type="ECO:0000313" key="14">
    <source>
        <dbReference type="EMBL" id="KAK8886288.1"/>
    </source>
</evidence>
<dbReference type="InterPro" id="IPR027417">
    <property type="entry name" value="P-loop_NTPase"/>
</dbReference>
<accession>A0ABR2K5Y5</accession>
<dbReference type="InterPro" id="IPR001208">
    <property type="entry name" value="MCM_dom"/>
</dbReference>
<comment type="catalytic activity">
    <reaction evidence="11">
        <text>ATP + H2O = ADP + phosphate + H(+)</text>
        <dbReference type="Rhea" id="RHEA:13065"/>
        <dbReference type="ChEBI" id="CHEBI:15377"/>
        <dbReference type="ChEBI" id="CHEBI:15378"/>
        <dbReference type="ChEBI" id="CHEBI:30616"/>
        <dbReference type="ChEBI" id="CHEBI:43474"/>
        <dbReference type="ChEBI" id="CHEBI:456216"/>
        <dbReference type="EC" id="3.6.4.12"/>
    </reaction>
</comment>
<dbReference type="EC" id="3.6.4.12" evidence="11"/>